<sequence length="560" mass="62430">MAALTRNRRAPIEMKGKSFTLQVDETTGAIQSITLDGKTHTLKQSFKWYKSWDKGPEDSGSYHFCPDGNARDYGQQKLVSRHTDGGVHELNQVFADYIHQTVRTYEDQDYIEFDWTVGGIPINDKIGKEIITRFESNLKTDGQFVTDSNGRQSMHRKYDPTKTGCEGKVITANWYPIYKQISVQDVYQGLQMTVLNDRAQGGSSLIDGAVELMVHRRLDRNGAGGSFKIDEPGVDGKGLEVRGKHYLFFQPITESPQLVRPLSEQLFMGPIETFDKYTTREEYSGKHTTSFTAIGDSLPESVHLLTLEQWSDREVLVRFEHMYEKGDNSPQSKDVSFDMQKVLKTLKIVNSVEMNLAANELLSETKRMDWKSKQSSADSFDIRGNGAVEGDLIVKLSPQQIRTYILTIDGDFGNQNRVLPTVSTSEVTVPLRATLSSSYPHNRSGPIFSPLMATIITKSTIPTGAYVAGYDADKTPLNVCRHKVNEGLVAGKADKKVGCVVTSEGKEVSVKEGQEFEVLVAQNVEWVPRHGEDPIPVGALVVGNKGQPNTDTYIGRCDTH</sequence>
<feature type="domain" description="Glycosyl hydrolase family 38 C-terminal" evidence="1">
    <location>
        <begin position="19"/>
        <end position="218"/>
    </location>
</feature>
<dbReference type="PANTHER" id="PTHR11607">
    <property type="entry name" value="ALPHA-MANNOSIDASE"/>
    <property type="match status" value="1"/>
</dbReference>
<dbReference type="GO" id="GO:0006013">
    <property type="term" value="P:mannose metabolic process"/>
    <property type="evidence" value="ECO:0007669"/>
    <property type="project" value="InterPro"/>
</dbReference>
<name>A0A7R9QS74_9ACAR</name>
<feature type="non-terminal residue" evidence="3">
    <location>
        <position position="1"/>
    </location>
</feature>
<dbReference type="Pfam" id="PF11901">
    <property type="entry name" value="DM9"/>
    <property type="match status" value="1"/>
</dbReference>
<evidence type="ECO:0000313" key="3">
    <source>
        <dbReference type="EMBL" id="CAD7655233.1"/>
    </source>
</evidence>
<dbReference type="EMBL" id="CAJPVJ010009176">
    <property type="protein sequence ID" value="CAG2172420.1"/>
    <property type="molecule type" value="Genomic_DNA"/>
</dbReference>
<evidence type="ECO:0000313" key="4">
    <source>
        <dbReference type="Proteomes" id="UP000728032"/>
    </source>
</evidence>
<protein>
    <recommendedName>
        <fullName evidence="5">Glycosyl hydrolase family 38 C-terminal domain-containing protein</fullName>
    </recommendedName>
</protein>
<dbReference type="GO" id="GO:0005764">
    <property type="term" value="C:lysosome"/>
    <property type="evidence" value="ECO:0007669"/>
    <property type="project" value="TreeGrafter"/>
</dbReference>
<dbReference type="Gene3D" id="2.70.98.30">
    <property type="entry name" value="Golgi alpha-mannosidase II, domain 4"/>
    <property type="match status" value="1"/>
</dbReference>
<dbReference type="InterPro" id="IPR006616">
    <property type="entry name" value="DM9_repeat"/>
</dbReference>
<dbReference type="Proteomes" id="UP000728032">
    <property type="component" value="Unassembled WGS sequence"/>
</dbReference>
<dbReference type="InterPro" id="IPR011682">
    <property type="entry name" value="Glyco_hydro_38_C"/>
</dbReference>
<dbReference type="InterPro" id="IPR011013">
    <property type="entry name" value="Gal_mutarotase_sf_dom"/>
</dbReference>
<evidence type="ECO:0008006" key="5">
    <source>
        <dbReference type="Google" id="ProtNLM"/>
    </source>
</evidence>
<proteinExistence type="predicted"/>
<dbReference type="Pfam" id="PF07748">
    <property type="entry name" value="Glyco_hydro_38C"/>
    <property type="match status" value="1"/>
</dbReference>
<feature type="domain" description="Glycosyl hydrolases family 38 C-terminal" evidence="2">
    <location>
        <begin position="302"/>
        <end position="404"/>
    </location>
</feature>
<reference evidence="3" key="1">
    <citation type="submission" date="2020-11" db="EMBL/GenBank/DDBJ databases">
        <authorList>
            <person name="Tran Van P."/>
        </authorList>
    </citation>
    <scope>NUCLEOTIDE SEQUENCE</scope>
</reference>
<dbReference type="InterPro" id="IPR050843">
    <property type="entry name" value="Glycosyl_Hydrlase_38"/>
</dbReference>
<dbReference type="OrthoDB" id="6697453at2759"/>
<dbReference type="SUPFAM" id="SSF74650">
    <property type="entry name" value="Galactose mutarotase-like"/>
    <property type="match status" value="1"/>
</dbReference>
<dbReference type="EMBL" id="OC924001">
    <property type="protein sequence ID" value="CAD7655233.1"/>
    <property type="molecule type" value="Genomic_DNA"/>
</dbReference>
<dbReference type="PANTHER" id="PTHR11607:SF3">
    <property type="entry name" value="LYSOSOMAL ALPHA-MANNOSIDASE"/>
    <property type="match status" value="1"/>
</dbReference>
<dbReference type="AlphaFoldDB" id="A0A7R9QS74"/>
<accession>A0A7R9QS74</accession>
<dbReference type="GO" id="GO:0030246">
    <property type="term" value="F:carbohydrate binding"/>
    <property type="evidence" value="ECO:0007669"/>
    <property type="project" value="InterPro"/>
</dbReference>
<gene>
    <name evidence="3" type="ORF">ONB1V03_LOCUS11877</name>
</gene>
<organism evidence="3">
    <name type="scientific">Oppiella nova</name>
    <dbReference type="NCBI Taxonomy" id="334625"/>
    <lineage>
        <taxon>Eukaryota</taxon>
        <taxon>Metazoa</taxon>
        <taxon>Ecdysozoa</taxon>
        <taxon>Arthropoda</taxon>
        <taxon>Chelicerata</taxon>
        <taxon>Arachnida</taxon>
        <taxon>Acari</taxon>
        <taxon>Acariformes</taxon>
        <taxon>Sarcoptiformes</taxon>
        <taxon>Oribatida</taxon>
        <taxon>Brachypylina</taxon>
        <taxon>Oppioidea</taxon>
        <taxon>Oppiidae</taxon>
        <taxon>Oppiella</taxon>
    </lineage>
</organism>
<dbReference type="GO" id="GO:0004559">
    <property type="term" value="F:alpha-mannosidase activity"/>
    <property type="evidence" value="ECO:0007669"/>
    <property type="project" value="InterPro"/>
</dbReference>
<dbReference type="Pfam" id="PF17677">
    <property type="entry name" value="Glyco_hydro38C2"/>
    <property type="match status" value="1"/>
</dbReference>
<dbReference type="InterPro" id="IPR041147">
    <property type="entry name" value="GH38_C"/>
</dbReference>
<evidence type="ECO:0000259" key="2">
    <source>
        <dbReference type="Pfam" id="PF17677"/>
    </source>
</evidence>
<evidence type="ECO:0000259" key="1">
    <source>
        <dbReference type="Pfam" id="PF07748"/>
    </source>
</evidence>
<keyword evidence="4" id="KW-1185">Reference proteome</keyword>
<dbReference type="Gene3D" id="2.60.40.1360">
    <property type="match status" value="1"/>
</dbReference>